<evidence type="ECO:0000313" key="2">
    <source>
        <dbReference type="Proteomes" id="UP000325030"/>
    </source>
</evidence>
<dbReference type="EMBL" id="AP018930">
    <property type="protein sequence ID" value="BBG27802.1"/>
    <property type="molecule type" value="Genomic_DNA"/>
</dbReference>
<dbReference type="AlphaFoldDB" id="A0A510E5J9"/>
<dbReference type="Proteomes" id="UP000325030">
    <property type="component" value="Chromosome"/>
</dbReference>
<evidence type="ECO:0000313" key="1">
    <source>
        <dbReference type="EMBL" id="BBG27802.1"/>
    </source>
</evidence>
<protein>
    <submittedName>
        <fullName evidence="1">Uncharacterized protein</fullName>
    </submittedName>
</protein>
<dbReference type="RefSeq" id="WP_149565002.1">
    <property type="nucleotide sequence ID" value="NZ_AP018930.1"/>
</dbReference>
<dbReference type="GeneID" id="41718662"/>
<organism evidence="1 2">
    <name type="scientific">Sulfuracidifex tepidarius</name>
    <dbReference type="NCBI Taxonomy" id="1294262"/>
    <lineage>
        <taxon>Archaea</taxon>
        <taxon>Thermoproteota</taxon>
        <taxon>Thermoprotei</taxon>
        <taxon>Sulfolobales</taxon>
        <taxon>Sulfolobaceae</taxon>
        <taxon>Sulfuracidifex</taxon>
    </lineage>
</organism>
<reference evidence="2" key="1">
    <citation type="submission" date="2018-09" db="EMBL/GenBank/DDBJ databases">
        <title>Complete Genome Sequencing of Sulfolobus sp. JCM 16834.</title>
        <authorList>
            <person name="Kato S."/>
            <person name="Itoh T."/>
            <person name="Ohkuma M."/>
        </authorList>
    </citation>
    <scope>NUCLEOTIDE SEQUENCE [LARGE SCALE GENOMIC DNA]</scope>
    <source>
        <strain evidence="2">IC-007</strain>
    </source>
</reference>
<sequence>MSIVDLIERVAKRKGMRINKLPNGVVIIIKDDYAYVQITVVRDVYYIRYLTKNEAYIAEKLNERIVEKILDGELTEREALKIPDV</sequence>
<accession>A0A510E5J9</accession>
<name>A0A510E5J9_9CREN</name>
<gene>
    <name evidence="1" type="ORF">IC007_2356</name>
</gene>
<proteinExistence type="predicted"/>